<dbReference type="EMBL" id="RHHR01000047">
    <property type="protein sequence ID" value="RNB68040.1"/>
    <property type="molecule type" value="Genomic_DNA"/>
</dbReference>
<keyword evidence="1" id="KW-0472">Membrane</keyword>
<evidence type="ECO:0000313" key="2">
    <source>
        <dbReference type="EMBL" id="RNB68040.1"/>
    </source>
</evidence>
<protein>
    <submittedName>
        <fullName evidence="2">Uncharacterized protein</fullName>
    </submittedName>
</protein>
<organism evidence="2 3">
    <name type="scientific">Brevibacillus invocatus</name>
    <dbReference type="NCBI Taxonomy" id="173959"/>
    <lineage>
        <taxon>Bacteria</taxon>
        <taxon>Bacillati</taxon>
        <taxon>Bacillota</taxon>
        <taxon>Bacilli</taxon>
        <taxon>Bacillales</taxon>
        <taxon>Paenibacillaceae</taxon>
        <taxon>Brevibacillus</taxon>
    </lineage>
</organism>
<evidence type="ECO:0000313" key="3">
    <source>
        <dbReference type="Proteomes" id="UP000282028"/>
    </source>
</evidence>
<feature type="transmembrane region" description="Helical" evidence="1">
    <location>
        <begin position="6"/>
        <end position="23"/>
    </location>
</feature>
<proteinExistence type="predicted"/>
<keyword evidence="3" id="KW-1185">Reference proteome</keyword>
<feature type="transmembrane region" description="Helical" evidence="1">
    <location>
        <begin position="30"/>
        <end position="50"/>
    </location>
</feature>
<reference evidence="2 3" key="1">
    <citation type="submission" date="2018-10" db="EMBL/GenBank/DDBJ databases">
        <title>Phylogenomics of Brevibacillus.</title>
        <authorList>
            <person name="Dunlap C."/>
        </authorList>
    </citation>
    <scope>NUCLEOTIDE SEQUENCE [LARGE SCALE GENOMIC DNA]</scope>
    <source>
        <strain evidence="2 3">JCM 12215</strain>
    </source>
</reference>
<sequence length="78" mass="9228">MLNFESIVLSTLFLVSWGFIVSSNSLRKKWVYILITFIIFWVIVELVNYFDPPSPPCKAFDVTLYFLKTHLHKIIYNP</sequence>
<name>A0A3M8BX88_9BACL</name>
<comment type="caution">
    <text evidence="2">The sequence shown here is derived from an EMBL/GenBank/DDBJ whole genome shotgun (WGS) entry which is preliminary data.</text>
</comment>
<gene>
    <name evidence="2" type="ORF">EDM52_21370</name>
</gene>
<keyword evidence="1" id="KW-0812">Transmembrane</keyword>
<dbReference type="Proteomes" id="UP000282028">
    <property type="component" value="Unassembled WGS sequence"/>
</dbReference>
<evidence type="ECO:0000256" key="1">
    <source>
        <dbReference type="SAM" id="Phobius"/>
    </source>
</evidence>
<keyword evidence="1" id="KW-1133">Transmembrane helix</keyword>
<accession>A0A3M8BX88</accession>
<dbReference type="AlphaFoldDB" id="A0A3M8BX88"/>